<sequence length="137" mass="15272">MVRGRFRGLRAARGHLCKGLNSAGRDRITRIKSATGERFSRQLLSSSNATFSFIRCEAVAEALSDRDNRCKAGSNWFYAFKQTTVVPQIVDESLYVSSRHSQSPCLCSKSPNHPSRAHKRLVPTPLTGQEACRIEDC</sequence>
<dbReference type="EMBL" id="ADOU02000005">
    <property type="protein sequence ID" value="KGJ67540.1"/>
    <property type="molecule type" value="Genomic_DNA"/>
</dbReference>
<evidence type="ECO:0000313" key="1">
    <source>
        <dbReference type="EMBL" id="KGJ67540.1"/>
    </source>
</evidence>
<gene>
    <name evidence="1" type="ORF">BJA5080_07606</name>
</gene>
<protein>
    <submittedName>
        <fullName evidence="1">Uncharacterized protein</fullName>
    </submittedName>
</protein>
<accession>A0A837CE52</accession>
<name>A0A837CE52_9BRAD</name>
<dbReference type="AlphaFoldDB" id="A0A837CE52"/>
<organism evidence="1 2">
    <name type="scientific">Bradyrhizobium diazoefficiens SEMIA 5080</name>
    <dbReference type="NCBI Taxonomy" id="754504"/>
    <lineage>
        <taxon>Bacteria</taxon>
        <taxon>Pseudomonadati</taxon>
        <taxon>Pseudomonadota</taxon>
        <taxon>Alphaproteobacteria</taxon>
        <taxon>Hyphomicrobiales</taxon>
        <taxon>Nitrobacteraceae</taxon>
        <taxon>Bradyrhizobium</taxon>
    </lineage>
</organism>
<comment type="caution">
    <text evidence="1">The sequence shown here is derived from an EMBL/GenBank/DDBJ whole genome shotgun (WGS) entry which is preliminary data.</text>
</comment>
<evidence type="ECO:0000313" key="2">
    <source>
        <dbReference type="Proteomes" id="UP000024900"/>
    </source>
</evidence>
<dbReference type="Proteomes" id="UP000024900">
    <property type="component" value="Unassembled WGS sequence"/>
</dbReference>
<proteinExistence type="predicted"/>
<reference evidence="1 2" key="1">
    <citation type="journal article" date="2014" name="BMC Genomics">
        <title>Comparative genomics of Bradyrhizobium japonicum CPAC 15 and Bradyrhizobium diazoefficiens CPAC 7: elite model strains for understanding symbiotic performance with soybean.</title>
        <authorList>
            <person name="Siqueira A.F."/>
            <person name="Ormeno-Orrillo E."/>
            <person name="Souza R.C."/>
            <person name="Rodrigues E.P."/>
            <person name="Almeida L.G."/>
            <person name="Barcellos F.G."/>
            <person name="Batista J.S."/>
            <person name="Nakatami A.S."/>
            <person name="Martinez-Romero E."/>
            <person name="Vasconcelos A.T."/>
            <person name="Hungria M."/>
        </authorList>
    </citation>
    <scope>NUCLEOTIDE SEQUENCE [LARGE SCALE GENOMIC DNA]</scope>
    <source>
        <strain evidence="1 2">SEMIA 5080</strain>
    </source>
</reference>